<evidence type="ECO:0000313" key="1">
    <source>
        <dbReference type="EMBL" id="EHI55321.1"/>
    </source>
</evidence>
<sequence length="241" mass="28211">MKKMIKPMLAFSLIIMGVIVLVKINKIWALNPEQNLNETSVLKSKKNLNVEYFINNIDSDTTYEDLEREIGPFTGSIGSGIVRDYYKAEDLFFLDNWLIGSSAKGPGIFEVEDMSGKYKGLVMYIEKYFKSTEYIKKLFAEKKIISDANKIEIKPRQFFDLNDEYTYEDIENLYGQPHGITDNNRIYYHINSYYVFFPVDFSSNQESKLNYIDLYSEDGKFKCRIQYAPRFINNSSNLLYD</sequence>
<proteinExistence type="predicted"/>
<dbReference type="HOGENOM" id="CLU_096041_0_0_9"/>
<gene>
    <name evidence="1" type="ORF">HMPREF9333_01457</name>
</gene>
<accession>G5GIR7</accession>
<dbReference type="RefSeq" id="WP_005541122.1">
    <property type="nucleotide sequence ID" value="NZ_JH378833.1"/>
</dbReference>
<reference evidence="1 2" key="1">
    <citation type="submission" date="2011-08" db="EMBL/GenBank/DDBJ databases">
        <title>The Genome Sequence of Johnsonella ignava ATCC 51276.</title>
        <authorList>
            <consortium name="The Broad Institute Genome Sequencing Platform"/>
            <person name="Earl A."/>
            <person name="Ward D."/>
            <person name="Feldgarden M."/>
            <person name="Gevers D."/>
            <person name="Izard J."/>
            <person name="Blanton J.M."/>
            <person name="Baranova O.V."/>
            <person name="Dewhirst F.E."/>
            <person name="Young S.K."/>
            <person name="Zeng Q."/>
            <person name="Gargeya S."/>
            <person name="Fitzgerald M."/>
            <person name="Haas B."/>
            <person name="Abouelleil A."/>
            <person name="Alvarado L."/>
            <person name="Arachchi H.M."/>
            <person name="Berlin A."/>
            <person name="Brown A."/>
            <person name="Chapman S.B."/>
            <person name="Chen Z."/>
            <person name="Dunbar C."/>
            <person name="Freedman E."/>
            <person name="Gearin G."/>
            <person name="Gellesch M."/>
            <person name="Goldberg J."/>
            <person name="Griggs A."/>
            <person name="Gujja S."/>
            <person name="Heiman D."/>
            <person name="Howarth C."/>
            <person name="Larson L."/>
            <person name="Lui A."/>
            <person name="MacDonald P.J.P."/>
            <person name="Montmayeur A."/>
            <person name="Murphy C."/>
            <person name="Neiman D."/>
            <person name="Pearson M."/>
            <person name="Priest M."/>
            <person name="Roberts A."/>
            <person name="Saif S."/>
            <person name="Shea T."/>
            <person name="Shenoy N."/>
            <person name="Sisk P."/>
            <person name="Stolte C."/>
            <person name="Sykes S."/>
            <person name="Wortman J."/>
            <person name="Nusbaum C."/>
            <person name="Birren B."/>
        </authorList>
    </citation>
    <scope>NUCLEOTIDE SEQUENCE [LARGE SCALE GENOMIC DNA]</scope>
    <source>
        <strain evidence="1 2">ATCC 51276</strain>
    </source>
</reference>
<organism evidence="1 2">
    <name type="scientific">Johnsonella ignava ATCC 51276</name>
    <dbReference type="NCBI Taxonomy" id="679200"/>
    <lineage>
        <taxon>Bacteria</taxon>
        <taxon>Bacillati</taxon>
        <taxon>Bacillota</taxon>
        <taxon>Clostridia</taxon>
        <taxon>Lachnospirales</taxon>
        <taxon>Lachnospiraceae</taxon>
        <taxon>Johnsonella</taxon>
    </lineage>
</organism>
<keyword evidence="2" id="KW-1185">Reference proteome</keyword>
<comment type="caution">
    <text evidence="1">The sequence shown here is derived from an EMBL/GenBank/DDBJ whole genome shotgun (WGS) entry which is preliminary data.</text>
</comment>
<protein>
    <submittedName>
        <fullName evidence="1">Uncharacterized protein</fullName>
    </submittedName>
</protein>
<dbReference type="EMBL" id="ACZL01000023">
    <property type="protein sequence ID" value="EHI55321.1"/>
    <property type="molecule type" value="Genomic_DNA"/>
</dbReference>
<dbReference type="AlphaFoldDB" id="G5GIR7"/>
<dbReference type="Proteomes" id="UP000003011">
    <property type="component" value="Unassembled WGS sequence"/>
</dbReference>
<evidence type="ECO:0000313" key="2">
    <source>
        <dbReference type="Proteomes" id="UP000003011"/>
    </source>
</evidence>
<name>G5GIR7_9FIRM</name>